<gene>
    <name evidence="1" type="ORF">GMES_0498</name>
</gene>
<proteinExistence type="predicted"/>
<dbReference type="EMBL" id="BAEP01000006">
    <property type="protein sequence ID" value="GAC22804.1"/>
    <property type="molecule type" value="Genomic_DNA"/>
</dbReference>
<dbReference type="AntiFam" id="ANF00181">
    <property type="entry name" value="Shadow ORF (opposite rpmE)"/>
</dbReference>
<dbReference type="Proteomes" id="UP000006263">
    <property type="component" value="Unassembled WGS sequence"/>
</dbReference>
<accession>K6XQC2</accession>
<evidence type="ECO:0000313" key="2">
    <source>
        <dbReference type="Proteomes" id="UP000006263"/>
    </source>
</evidence>
<protein>
    <submittedName>
        <fullName evidence="1">Uncharacterized protein</fullName>
    </submittedName>
</protein>
<evidence type="ECO:0000313" key="1">
    <source>
        <dbReference type="EMBL" id="GAC22804.1"/>
    </source>
</evidence>
<sequence length="52" mass="5664">MTGTKKGARSAFFVTFLRLLLGAKCAETFVELVNTTASINVTLLTSVERVTR</sequence>
<organism evidence="1 2">
    <name type="scientific">Paraglaciecola mesophila KMM 241</name>
    <dbReference type="NCBI Taxonomy" id="1128912"/>
    <lineage>
        <taxon>Bacteria</taxon>
        <taxon>Pseudomonadati</taxon>
        <taxon>Pseudomonadota</taxon>
        <taxon>Gammaproteobacteria</taxon>
        <taxon>Alteromonadales</taxon>
        <taxon>Alteromonadaceae</taxon>
        <taxon>Paraglaciecola</taxon>
    </lineage>
</organism>
<name>K6XQC2_9ALTE</name>
<reference evidence="1 2" key="1">
    <citation type="journal article" date="2017" name="Antonie Van Leeuwenhoek">
        <title>Rhizobium rhizosphaerae sp. nov., a novel species isolated from rice rhizosphere.</title>
        <authorList>
            <person name="Zhao J.J."/>
            <person name="Zhang J."/>
            <person name="Zhang R.J."/>
            <person name="Zhang C.W."/>
            <person name="Yin H.Q."/>
            <person name="Zhang X.X."/>
        </authorList>
    </citation>
    <scope>NUCLEOTIDE SEQUENCE [LARGE SCALE GENOMIC DNA]</scope>
    <source>
        <strain evidence="1 2">KMM 241</strain>
    </source>
</reference>
<comment type="caution">
    <text evidence="1">The sequence shown here is derived from an EMBL/GenBank/DDBJ whole genome shotgun (WGS) entry which is preliminary data.</text>
</comment>
<dbReference type="AlphaFoldDB" id="K6XQC2"/>